<dbReference type="SMART" id="SM00257">
    <property type="entry name" value="LysM"/>
    <property type="match status" value="1"/>
</dbReference>
<dbReference type="InterPro" id="IPR036505">
    <property type="entry name" value="Amidase/PGRP_sf"/>
</dbReference>
<dbReference type="SUPFAM" id="SSF54106">
    <property type="entry name" value="LysM domain"/>
    <property type="match status" value="1"/>
</dbReference>
<evidence type="ECO:0000313" key="6">
    <source>
        <dbReference type="Proteomes" id="UP000683399"/>
    </source>
</evidence>
<keyword evidence="6" id="KW-1185">Reference proteome</keyword>
<dbReference type="GO" id="GO:0008745">
    <property type="term" value="F:N-acetylmuramoyl-L-alanine amidase activity"/>
    <property type="evidence" value="ECO:0007669"/>
    <property type="project" value="InterPro"/>
</dbReference>
<organism evidence="5 6">
    <name type="scientific">Streptomyces phage TunaTartare</name>
    <dbReference type="NCBI Taxonomy" id="2848887"/>
    <lineage>
        <taxon>Viruses</taxon>
        <taxon>Duplodnaviria</taxon>
        <taxon>Heunggongvirae</taxon>
        <taxon>Uroviricota</taxon>
        <taxon>Caudoviricetes</taxon>
        <taxon>Stanwilliamsviridae</taxon>
        <taxon>Loccivirinae</taxon>
        <taxon>Faustvirus</taxon>
        <taxon>Faustvirus tunatartare</taxon>
    </lineage>
</organism>
<dbReference type="PANTHER" id="PTHR33734">
    <property type="entry name" value="LYSM DOMAIN-CONTAINING GPI-ANCHORED PROTEIN 2"/>
    <property type="match status" value="1"/>
</dbReference>
<sequence>MATPMTASQIKSQLKKWGVKYSEYKSWSTHNRNHVGNWGPVNGFMVHHTGSDGKDQRELLYSGISGLPGPLCHFGLAQDGTVHLIGWGRANHAGAGDPDVLNAVINENYGANPPVDNESSVDGNARFYGVEIWYSGSHAMSTAQYAALRKLAAAICDFHGWSEKSVIGHGEWGSPGKWDPGISSGKMMNMANVRADIKETLGGKPSAPAPTTPVPSKPADSVSEHTVVKGDTLWSIAEKYKTSVANLVRWNELKSAEELTIGQKLRVKEPTSTGGGTSVATPAKKDATYKSVWDLDAATPPKGHETTANPSWAPMSILRGIYEKVEELSKKVDALEAQLKK</sequence>
<dbReference type="PROSITE" id="PS51782">
    <property type="entry name" value="LYSM"/>
    <property type="match status" value="1"/>
</dbReference>
<keyword evidence="2" id="KW-0081">Bacteriolytic enzyme</keyword>
<gene>
    <name evidence="5" type="primary">20</name>
    <name evidence="5" type="ORF">SEA_TUNATARTARE_20</name>
</gene>
<evidence type="ECO:0000313" key="5">
    <source>
        <dbReference type="EMBL" id="QWT29913.1"/>
    </source>
</evidence>
<dbReference type="KEGG" id="vg:77927589"/>
<name>A0A8F2E6I4_9CAUD</name>
<feature type="compositionally biased region" description="Pro residues" evidence="3">
    <location>
        <begin position="207"/>
        <end position="216"/>
    </location>
</feature>
<evidence type="ECO:0000256" key="2">
    <source>
        <dbReference type="ARBA" id="ARBA00022638"/>
    </source>
</evidence>
<keyword evidence="1" id="KW-0929">Antimicrobial</keyword>
<dbReference type="SMART" id="SM00644">
    <property type="entry name" value="Ami_2"/>
    <property type="match status" value="1"/>
</dbReference>
<dbReference type="RefSeq" id="YP_010651869.1">
    <property type="nucleotide sequence ID" value="NC_070784.1"/>
</dbReference>
<dbReference type="Pfam" id="PF01476">
    <property type="entry name" value="LysM"/>
    <property type="match status" value="1"/>
</dbReference>
<evidence type="ECO:0000256" key="3">
    <source>
        <dbReference type="SAM" id="MobiDB-lite"/>
    </source>
</evidence>
<dbReference type="GeneID" id="77927589"/>
<dbReference type="GO" id="GO:0009253">
    <property type="term" value="P:peptidoglycan catabolic process"/>
    <property type="evidence" value="ECO:0007669"/>
    <property type="project" value="InterPro"/>
</dbReference>
<dbReference type="GO" id="GO:0001897">
    <property type="term" value="P:symbiont-mediated cytolysis of host cell"/>
    <property type="evidence" value="ECO:0007669"/>
    <property type="project" value="UniProtKB-ARBA"/>
</dbReference>
<dbReference type="Gene3D" id="3.40.80.10">
    <property type="entry name" value="Peptidoglycan recognition protein-like"/>
    <property type="match status" value="1"/>
</dbReference>
<feature type="region of interest" description="Disordered" evidence="3">
    <location>
        <begin position="200"/>
        <end position="224"/>
    </location>
</feature>
<dbReference type="InterPro" id="IPR002502">
    <property type="entry name" value="Amidase_domain"/>
</dbReference>
<accession>A0A8F2E6I4</accession>
<dbReference type="GO" id="GO:0008932">
    <property type="term" value="F:lytic endotransglycosylase activity"/>
    <property type="evidence" value="ECO:0007669"/>
    <property type="project" value="TreeGrafter"/>
</dbReference>
<dbReference type="Proteomes" id="UP000683399">
    <property type="component" value="Segment"/>
</dbReference>
<feature type="domain" description="LysM" evidence="4">
    <location>
        <begin position="223"/>
        <end position="267"/>
    </location>
</feature>
<reference evidence="5 6" key="1">
    <citation type="submission" date="2021-03" db="EMBL/GenBank/DDBJ databases">
        <authorList>
            <person name="Alqahtani R."/>
            <person name="Behailu E."/>
            <person name="Cappabianca D.W."/>
            <person name="Csanadi-Schwartz K.M."/>
            <person name="Dalal A.S."/>
            <person name="Fahim M.S."/>
            <person name="Franklin J.M."/>
            <person name="Gluckman M.H."/>
            <person name="Levine C.J."/>
            <person name="Martin N."/>
            <person name="Milza N."/>
            <person name="Najmabadi R."/>
            <person name="Newman A.M."/>
            <person name="Pajunar M."/>
            <person name="Qalawee I."/>
            <person name="Rizvi A."/>
            <person name="Samuel A."/>
            <person name="Smith A."/>
            <person name="Swann F.E."/>
            <person name="Sweeney P."/>
            <person name="Torres N.R."/>
            <person name="Ventrone L."/>
            <person name="Ventura L."/>
            <person name="Wroe M."/>
            <person name="Acquaye N.A."/>
            <person name="Agnes T.J."/>
            <person name="Ahmed A."/>
            <person name="Ahmed S."/>
            <person name="Amodu B.A."/>
            <person name="Arefeayne N.F."/>
            <person name="Asamoah-Frimpong E.A."/>
            <person name="Attaran A."/>
            <person name="Barragan J.M."/>
            <person name="Baumgarten L.N."/>
            <person name="Berhane B."/>
            <person name="Beyene A."/>
            <person name="Bhattarai B."/>
            <person name="Biondokin D.V."/>
            <person name="Boone B.K."/>
            <person name="Burney S.Z."/>
            <person name="Cayanan J.T."/>
            <person name="Cesta G."/>
            <person name="Chang J."/>
            <person name="Chavez J."/>
            <person name="Chorbajian C."/>
            <person name="Christian S."/>
            <person name="Corns J.R."/>
            <person name="Corns N.R."/>
            <person name="Cowan J.T."/>
            <person name="Coyne C."/>
            <person name="Dadzie B."/>
            <person name="Datu D.V."/>
            <person name="Deng B.C."/>
            <person name="Der L."/>
            <person name="Dickerson K."/>
            <person name="Dozier E."/>
            <person name="Egbunine A.O."/>
            <person name="Farooq M."/>
            <person name="Fonge A.E."/>
            <person name="Ghomsi-Nono M.P."/>
            <person name="Giampietro H."/>
            <person name="Gunnison R.P."/>
            <person name="Han S.H."/>
            <person name="Hennigan A.J."/>
            <person name="Hong A.N."/>
            <person name="Ijomor E.C."/>
            <person name="Jalali A."/>
            <person name="Jamil T.Z."/>
            <person name="Jenkins C.R."/>
            <person name="Joseph M.A."/>
            <person name="Jowanowitch O.J."/>
            <person name="Kang D."/>
            <person name="Khan A."/>
            <person name="Khan Z.K."/>
            <person name="Kiewe T."/>
            <person name="Kjerulf A.B."/>
            <person name="Kolosey V."/>
            <person name="Kurup M."/>
            <person name="Lee V.H."/>
            <person name="Llontop-Maldonado V."/>
            <person name="Long P."/>
            <person name="Lu N."/>
            <person name="Majekodunmi A."/>
            <person name="Malik H.W."/>
            <person name="Marcellino S.C."/>
            <person name="Martinez L.A."/>
            <person name="Meher F.N."/>
            <person name="Michelin M.A."/>
            <person name="Mitchell K.G."/>
            <person name="Mullens W.J."/>
            <person name="Nwakama C."/>
            <person name="Nwosu F.T."/>
            <person name="Oboh E.C."/>
            <person name="Odujinrin O."/>
            <person name="Ogunsan O."/>
            <person name="O'Neill K."/>
            <person name="Oxlaj J.A."/>
            <person name="Patel A.K."/>
            <person name="Patel B.R."/>
            <person name="Pham Q."/>
            <person name="Porter J."/>
            <person name="Portes J."/>
            <person name="Prokopenko A."/>
            <person name="Quraishi M."/>
            <person name="Qureshi M."/>
            <person name="Rivera A."/>
            <person name="Rubalsky V."/>
            <person name="Saikali Y."/>
            <person name="Saqaf K."/>
            <person name="Saroya S.R."/>
            <person name="Seas A."/>
            <person name="Shadrick R.E."/>
            <person name="Sharda N."/>
            <person name="Sigindere M.T."/>
            <person name="Simbi V.G."/>
            <person name="Thuzar C."/>
            <person name="Tran K."/>
            <person name="Tran V.D."/>
            <person name="Trang W."/>
            <person name="Vaishnav N."/>
            <person name="Vuong K."/>
            <person name="Walker C."/>
            <person name="Wallace S.A."/>
            <person name="Warfield J.C."/>
            <person name="Wikina T."/>
            <person name="Wobbeking F.T."/>
            <person name="Worrent L.D."/>
            <person name="Yan T."/>
            <person name="Zehra A."/>
            <person name="Avazpour P."/>
            <person name="Kim F.M."/>
            <person name="Mason K."/>
            <person name="Nguyen D.A."/>
            <person name="Pettit S.M."/>
            <person name="Zhou O.J."/>
            <person name="Brissett D.L."/>
            <person name="Gualtieri C."/>
            <person name="Hufford T.M."/>
            <person name="Ko J.M."/>
            <person name="Novak J.K."/>
            <person name="Smith Z.M."/>
            <person name="Mayer-Bacon C."/>
            <person name="Erill I."/>
            <person name="Caruso S.M."/>
            <person name="Garlena R.A."/>
            <person name="Russell D.A."/>
            <person name="Pope W.H."/>
            <person name="Jacobs-Sera D."/>
            <person name="Hatfull G.F."/>
        </authorList>
    </citation>
    <scope>NUCLEOTIDE SEQUENCE [LARGE SCALE GENOMIC DNA]</scope>
</reference>
<dbReference type="PANTHER" id="PTHR33734:SF22">
    <property type="entry name" value="MEMBRANE-BOUND LYTIC MUREIN TRANSGLYCOSYLASE D"/>
    <property type="match status" value="1"/>
</dbReference>
<dbReference type="Pfam" id="PF01510">
    <property type="entry name" value="Amidase_2"/>
    <property type="match status" value="1"/>
</dbReference>
<dbReference type="InterPro" id="IPR036779">
    <property type="entry name" value="LysM_dom_sf"/>
</dbReference>
<protein>
    <submittedName>
        <fullName evidence="5">LysM-like peptidoglycan binding protein</fullName>
    </submittedName>
</protein>
<evidence type="ECO:0000259" key="4">
    <source>
        <dbReference type="PROSITE" id="PS51782"/>
    </source>
</evidence>
<dbReference type="InterPro" id="IPR018392">
    <property type="entry name" value="LysM"/>
</dbReference>
<dbReference type="SUPFAM" id="SSF55846">
    <property type="entry name" value="N-acetylmuramoyl-L-alanine amidase-like"/>
    <property type="match status" value="1"/>
</dbReference>
<proteinExistence type="predicted"/>
<dbReference type="EMBL" id="MW822145">
    <property type="protein sequence ID" value="QWT29913.1"/>
    <property type="molecule type" value="Genomic_DNA"/>
</dbReference>
<dbReference type="Gene3D" id="3.10.350.10">
    <property type="entry name" value="LysM domain"/>
    <property type="match status" value="1"/>
</dbReference>
<dbReference type="CDD" id="cd00118">
    <property type="entry name" value="LysM"/>
    <property type="match status" value="1"/>
</dbReference>
<dbReference type="GO" id="GO:0042742">
    <property type="term" value="P:defense response to bacterium"/>
    <property type="evidence" value="ECO:0007669"/>
    <property type="project" value="UniProtKB-KW"/>
</dbReference>
<evidence type="ECO:0000256" key="1">
    <source>
        <dbReference type="ARBA" id="ARBA00022529"/>
    </source>
</evidence>